<evidence type="ECO:0000256" key="1">
    <source>
        <dbReference type="SAM" id="MobiDB-lite"/>
    </source>
</evidence>
<reference evidence="3 4" key="1">
    <citation type="submission" date="2019-07" db="EMBL/GenBank/DDBJ databases">
        <title>Rhodotorula toruloides NBRC10032 genome sequencing.</title>
        <authorList>
            <person name="Shida Y."/>
            <person name="Takaku H."/>
            <person name="Ogasawara W."/>
            <person name="Mori K."/>
        </authorList>
    </citation>
    <scope>NUCLEOTIDE SEQUENCE [LARGE SCALE GENOMIC DNA]</scope>
    <source>
        <strain evidence="3 4">NBRC10032</strain>
    </source>
</reference>
<evidence type="ECO:0000313" key="4">
    <source>
        <dbReference type="Proteomes" id="UP000321518"/>
    </source>
</evidence>
<feature type="compositionally biased region" description="Low complexity" evidence="1">
    <location>
        <begin position="84"/>
        <end position="99"/>
    </location>
</feature>
<feature type="compositionally biased region" description="Basic residues" evidence="1">
    <location>
        <begin position="11"/>
        <end position="22"/>
    </location>
</feature>
<feature type="region of interest" description="Disordered" evidence="1">
    <location>
        <begin position="1"/>
        <end position="167"/>
    </location>
</feature>
<feature type="region of interest" description="Disordered" evidence="1">
    <location>
        <begin position="273"/>
        <end position="373"/>
    </location>
</feature>
<feature type="compositionally biased region" description="Basic residues" evidence="1">
    <location>
        <begin position="789"/>
        <end position="798"/>
    </location>
</feature>
<feature type="transmembrane region" description="Helical" evidence="2">
    <location>
        <begin position="765"/>
        <end position="786"/>
    </location>
</feature>
<dbReference type="Proteomes" id="UP000321518">
    <property type="component" value="Unassembled WGS sequence"/>
</dbReference>
<dbReference type="PRINTS" id="PR00347">
    <property type="entry name" value="THAUMATIN"/>
</dbReference>
<feature type="compositionally biased region" description="Basic and acidic residues" evidence="1">
    <location>
        <begin position="818"/>
        <end position="830"/>
    </location>
</feature>
<dbReference type="InterPro" id="IPR037176">
    <property type="entry name" value="Osmotin/thaumatin-like_sf"/>
</dbReference>
<dbReference type="PROSITE" id="PS51367">
    <property type="entry name" value="THAUMATIN_2"/>
    <property type="match status" value="1"/>
</dbReference>
<feature type="compositionally biased region" description="Acidic residues" evidence="1">
    <location>
        <begin position="805"/>
        <end position="817"/>
    </location>
</feature>
<proteinExistence type="predicted"/>
<feature type="compositionally biased region" description="Low complexity" evidence="1">
    <location>
        <begin position="731"/>
        <end position="755"/>
    </location>
</feature>
<accession>A0A511K8I0</accession>
<dbReference type="SMART" id="SM00205">
    <property type="entry name" value="THN"/>
    <property type="match status" value="1"/>
</dbReference>
<feature type="region of interest" description="Disordered" evidence="1">
    <location>
        <begin position="636"/>
        <end position="759"/>
    </location>
</feature>
<dbReference type="AlphaFoldDB" id="A0A511K8I0"/>
<evidence type="ECO:0000256" key="2">
    <source>
        <dbReference type="SAM" id="Phobius"/>
    </source>
</evidence>
<name>A0A511K8I0_RHOTO</name>
<feature type="region of interest" description="Disordered" evidence="1">
    <location>
        <begin position="194"/>
        <end position="229"/>
    </location>
</feature>
<feature type="compositionally biased region" description="Acidic residues" evidence="1">
    <location>
        <begin position="197"/>
        <end position="212"/>
    </location>
</feature>
<evidence type="ECO:0000313" key="3">
    <source>
        <dbReference type="EMBL" id="GEM06661.1"/>
    </source>
</evidence>
<feature type="compositionally biased region" description="Low complexity" evidence="1">
    <location>
        <begin position="31"/>
        <end position="45"/>
    </location>
</feature>
<feature type="compositionally biased region" description="Basic and acidic residues" evidence="1">
    <location>
        <begin position="853"/>
        <end position="865"/>
    </location>
</feature>
<protein>
    <submittedName>
        <fullName evidence="3">Thaumatin, pathogenesis-related protein</fullName>
    </submittedName>
</protein>
<feature type="compositionally biased region" description="Basic and acidic residues" evidence="1">
    <location>
        <begin position="338"/>
        <end position="347"/>
    </location>
</feature>
<dbReference type="Pfam" id="PF00314">
    <property type="entry name" value="Thaumatin"/>
    <property type="match status" value="1"/>
</dbReference>
<feature type="compositionally biased region" description="Low complexity" evidence="1">
    <location>
        <begin position="655"/>
        <end position="705"/>
    </location>
</feature>
<sequence>MAPATTTATGRPKRKRQRRRRTNISSDESDSSSSSSSSSGDSSSDSDAENPAVPAPASVQPTQAPNAAAQADSSDSSDEDADSDSSSSSSGSDLSFLSDTGDRGGRRRGRGRRRAAQVAADGAMNGTGSADAAKADSRQAGQASEARRPYPERSPSPSMLARADPSSFVPLGTSLFPLLQARVDKQKEGAELLDGLVEGDEGNDADAEDDEEQGKKREDRFGDWSRARLEPGLTPSRLSLLLTSLTTLSSLHTSSAAPSSSIWKHDPSASLDALASLPRPSADDDAFMGGADGEDWAQTKVGGEGDIEVGEEGVIADEKRSAKAKSKKEKRKSLPAPHIDEAKEHEVAASSPAKEGKKEKKSRKKGPVEAKDRKMTVTNTCTYTIWPGLLTSVGPKPSQPTGWEMPPGSTMSFMVQETWGGRIWPRTGCNFSDSSKPEYARCSSGGCLGGLLCTESGVPPCTLAEFNIQENVDNCSSFLLTSLRFSDDSSLVDGYNVPMAITSSADCDLANCPYDLLSTCSPEQQLKDDKGKVVACKTDCAVHPENQQYCCSGAYAFPDKCPPSGIPHYQWWKDSYVYAFDESSGTALFTCSKRADYVITFCPDSSLYQTSTVVLKTKTVTQGSGQKTQAIQKVTTTLGSGGGSGGNASPTSQPSSGRGTAPAATGGAATSGPSAGSSGSAPSQTGAAGSSSTGAGTGSSPSATSDGLGASPTTGGPSGASPTDTTGGSAGRSSGSSGSSGSGASSSDSSNSSSSNTIFGLSPTVVYSAAAVAVLLIIGGIAFAVYSSKSKKSKHGHAAVKSDDSSDSDSSSDDEESGSSRHEKKKKDDSSSSDSSDDDDRDRSLAKFSALEQAEKRGGKRECLSMRRPRGSGRTGGFVGRRRAAQKSAREALRAADRNGQYRE</sequence>
<feature type="compositionally biased region" description="Basic and acidic residues" evidence="1">
    <location>
        <begin position="213"/>
        <end position="229"/>
    </location>
</feature>
<keyword evidence="2" id="KW-0472">Membrane</keyword>
<feature type="compositionally biased region" description="Polar residues" evidence="1">
    <location>
        <begin position="711"/>
        <end position="726"/>
    </location>
</feature>
<gene>
    <name evidence="3" type="ORF">Rt10032_c02g0678</name>
</gene>
<dbReference type="SUPFAM" id="SSF49870">
    <property type="entry name" value="Osmotin, thaumatin-like protein"/>
    <property type="match status" value="1"/>
</dbReference>
<keyword evidence="2" id="KW-1133">Transmembrane helix</keyword>
<feature type="compositionally biased region" description="Basic residues" evidence="1">
    <location>
        <begin position="105"/>
        <end position="115"/>
    </location>
</feature>
<keyword evidence="2" id="KW-0812">Transmembrane</keyword>
<feature type="compositionally biased region" description="Basic and acidic residues" evidence="1">
    <location>
        <begin position="888"/>
        <end position="904"/>
    </location>
</feature>
<dbReference type="PANTHER" id="PTHR31048">
    <property type="entry name" value="OS03G0233200 PROTEIN"/>
    <property type="match status" value="1"/>
</dbReference>
<comment type="caution">
    <text evidence="3">The sequence shown here is derived from an EMBL/GenBank/DDBJ whole genome shotgun (WGS) entry which is preliminary data.</text>
</comment>
<dbReference type="EMBL" id="BJWK01000002">
    <property type="protein sequence ID" value="GEM06661.1"/>
    <property type="molecule type" value="Genomic_DNA"/>
</dbReference>
<feature type="compositionally biased region" description="Acidic residues" evidence="1">
    <location>
        <begin position="305"/>
        <end position="315"/>
    </location>
</feature>
<feature type="region of interest" description="Disordered" evidence="1">
    <location>
        <begin position="788"/>
        <end position="904"/>
    </location>
</feature>
<feature type="compositionally biased region" description="Basic residues" evidence="1">
    <location>
        <begin position="322"/>
        <end position="333"/>
    </location>
</feature>
<organism evidence="3 4">
    <name type="scientific">Rhodotorula toruloides</name>
    <name type="common">Yeast</name>
    <name type="synonym">Rhodosporidium toruloides</name>
    <dbReference type="NCBI Taxonomy" id="5286"/>
    <lineage>
        <taxon>Eukaryota</taxon>
        <taxon>Fungi</taxon>
        <taxon>Dikarya</taxon>
        <taxon>Basidiomycota</taxon>
        <taxon>Pucciniomycotina</taxon>
        <taxon>Microbotryomycetes</taxon>
        <taxon>Sporidiobolales</taxon>
        <taxon>Sporidiobolaceae</taxon>
        <taxon>Rhodotorula</taxon>
    </lineage>
</organism>
<dbReference type="Gene3D" id="2.60.110.10">
    <property type="entry name" value="Thaumatin"/>
    <property type="match status" value="1"/>
</dbReference>
<dbReference type="OrthoDB" id="430315at2759"/>
<dbReference type="InterPro" id="IPR001938">
    <property type="entry name" value="Thaumatin"/>
</dbReference>